<protein>
    <submittedName>
        <fullName evidence="1">Uncharacterized protein</fullName>
    </submittedName>
</protein>
<name>A0A0F9R156_9ZZZZ</name>
<sequence>MQPYLLSPKERIRHWRDFRKSLTDKPDREQLIATSQYCHRFPILLNNYLNPDRPQDWLTPWELLYLGDFCSVSIPYMMEQTLIMSNEEKWKPERFQLLYADDKELSTMFMILVIDAKYVLNYSLNEIINFDKIQKHCIIQNKYSSSKNHRHILL</sequence>
<gene>
    <name evidence="1" type="ORF">LCGC14_0652370</name>
</gene>
<dbReference type="EMBL" id="LAZR01001218">
    <property type="protein sequence ID" value="KKN48484.1"/>
    <property type="molecule type" value="Genomic_DNA"/>
</dbReference>
<accession>A0A0F9R156</accession>
<organism evidence="1">
    <name type="scientific">marine sediment metagenome</name>
    <dbReference type="NCBI Taxonomy" id="412755"/>
    <lineage>
        <taxon>unclassified sequences</taxon>
        <taxon>metagenomes</taxon>
        <taxon>ecological metagenomes</taxon>
    </lineage>
</organism>
<proteinExistence type="predicted"/>
<evidence type="ECO:0000313" key="1">
    <source>
        <dbReference type="EMBL" id="KKN48484.1"/>
    </source>
</evidence>
<comment type="caution">
    <text evidence="1">The sequence shown here is derived from an EMBL/GenBank/DDBJ whole genome shotgun (WGS) entry which is preliminary data.</text>
</comment>
<dbReference type="AlphaFoldDB" id="A0A0F9R156"/>
<reference evidence="1" key="1">
    <citation type="journal article" date="2015" name="Nature">
        <title>Complex archaea that bridge the gap between prokaryotes and eukaryotes.</title>
        <authorList>
            <person name="Spang A."/>
            <person name="Saw J.H."/>
            <person name="Jorgensen S.L."/>
            <person name="Zaremba-Niedzwiedzka K."/>
            <person name="Martijn J."/>
            <person name="Lind A.E."/>
            <person name="van Eijk R."/>
            <person name="Schleper C."/>
            <person name="Guy L."/>
            <person name="Ettema T.J."/>
        </authorList>
    </citation>
    <scope>NUCLEOTIDE SEQUENCE</scope>
</reference>